<keyword evidence="3" id="KW-1185">Reference proteome</keyword>
<gene>
    <name evidence="1" type="ORF">PHYPA_027180</name>
</gene>
<evidence type="ECO:0000313" key="2">
    <source>
        <dbReference type="EnsemblPlants" id="PAC:32905302.CDS.1"/>
    </source>
</evidence>
<dbReference type="Gramene" id="Pp3c22_15058V3.1">
    <property type="protein sequence ID" value="PAC:32905302.CDS.1"/>
    <property type="gene ID" value="Pp3c22_15058"/>
</dbReference>
<dbReference type="EnsemblPlants" id="Pp3c22_15058V3.1">
    <property type="protein sequence ID" value="PAC:32905302.CDS.1"/>
    <property type="gene ID" value="Pp3c22_15058"/>
</dbReference>
<protein>
    <submittedName>
        <fullName evidence="1 2">Uncharacterized protein</fullName>
    </submittedName>
</protein>
<dbReference type="EMBL" id="ABEU02000022">
    <property type="protein sequence ID" value="PNR30864.1"/>
    <property type="molecule type" value="Genomic_DNA"/>
</dbReference>
<evidence type="ECO:0000313" key="1">
    <source>
        <dbReference type="EMBL" id="PNR30864.1"/>
    </source>
</evidence>
<name>A0A2K1INL4_PHYPA</name>
<sequence length="102" mass="11743">MGNLQNLSGTLVIHSHSSKSHHLPYNVSLVNRFIVRGVTGIYRSYLLHGKLHRHLKNSSRARASDITERGFLSDSVSERFQLDFTHMRKEMGFGKFLIYVRS</sequence>
<proteinExistence type="predicted"/>
<reference evidence="2" key="3">
    <citation type="submission" date="2020-12" db="UniProtKB">
        <authorList>
            <consortium name="EnsemblPlants"/>
        </authorList>
    </citation>
    <scope>IDENTIFICATION</scope>
</reference>
<accession>A0A7I3YX07</accession>
<accession>A0A2K1INL4</accession>
<dbReference type="Proteomes" id="UP000006727">
    <property type="component" value="Chromosome 22"/>
</dbReference>
<reference evidence="1 3" key="1">
    <citation type="journal article" date="2008" name="Science">
        <title>The Physcomitrella genome reveals evolutionary insights into the conquest of land by plants.</title>
        <authorList>
            <person name="Rensing S."/>
            <person name="Lang D."/>
            <person name="Zimmer A."/>
            <person name="Terry A."/>
            <person name="Salamov A."/>
            <person name="Shapiro H."/>
            <person name="Nishiyama T."/>
            <person name="Perroud P.-F."/>
            <person name="Lindquist E."/>
            <person name="Kamisugi Y."/>
            <person name="Tanahashi T."/>
            <person name="Sakakibara K."/>
            <person name="Fujita T."/>
            <person name="Oishi K."/>
            <person name="Shin-I T."/>
            <person name="Kuroki Y."/>
            <person name="Toyoda A."/>
            <person name="Suzuki Y."/>
            <person name="Hashimoto A."/>
            <person name="Yamaguchi K."/>
            <person name="Sugano A."/>
            <person name="Kohara Y."/>
            <person name="Fujiyama A."/>
            <person name="Anterola A."/>
            <person name="Aoki S."/>
            <person name="Ashton N."/>
            <person name="Barbazuk W.B."/>
            <person name="Barker E."/>
            <person name="Bennetzen J."/>
            <person name="Bezanilla M."/>
            <person name="Blankenship R."/>
            <person name="Cho S.H."/>
            <person name="Dutcher S."/>
            <person name="Estelle M."/>
            <person name="Fawcett J.A."/>
            <person name="Gundlach H."/>
            <person name="Hanada K."/>
            <person name="Heyl A."/>
            <person name="Hicks K.A."/>
            <person name="Hugh J."/>
            <person name="Lohr M."/>
            <person name="Mayer K."/>
            <person name="Melkozernov A."/>
            <person name="Murata T."/>
            <person name="Nelson D."/>
            <person name="Pils B."/>
            <person name="Prigge M."/>
            <person name="Reiss B."/>
            <person name="Renner T."/>
            <person name="Rombauts S."/>
            <person name="Rushton P."/>
            <person name="Sanderfoot A."/>
            <person name="Schween G."/>
            <person name="Shiu S.-H."/>
            <person name="Stueber K."/>
            <person name="Theodoulou F.L."/>
            <person name="Tu H."/>
            <person name="Van de Peer Y."/>
            <person name="Verrier P.J."/>
            <person name="Waters E."/>
            <person name="Wood A."/>
            <person name="Yang L."/>
            <person name="Cove D."/>
            <person name="Cuming A."/>
            <person name="Hasebe M."/>
            <person name="Lucas S."/>
            <person name="Mishler D.B."/>
            <person name="Reski R."/>
            <person name="Grigoriev I."/>
            <person name="Quatrano R.S."/>
            <person name="Boore J.L."/>
        </authorList>
    </citation>
    <scope>NUCLEOTIDE SEQUENCE [LARGE SCALE GENOMIC DNA]</scope>
    <source>
        <strain evidence="2 3">cv. Gransden 2004</strain>
    </source>
</reference>
<organism evidence="1">
    <name type="scientific">Physcomitrium patens</name>
    <name type="common">Spreading-leaved earth moss</name>
    <name type="synonym">Physcomitrella patens</name>
    <dbReference type="NCBI Taxonomy" id="3218"/>
    <lineage>
        <taxon>Eukaryota</taxon>
        <taxon>Viridiplantae</taxon>
        <taxon>Streptophyta</taxon>
        <taxon>Embryophyta</taxon>
        <taxon>Bryophyta</taxon>
        <taxon>Bryophytina</taxon>
        <taxon>Bryopsida</taxon>
        <taxon>Funariidae</taxon>
        <taxon>Funariales</taxon>
        <taxon>Funariaceae</taxon>
        <taxon>Physcomitrium</taxon>
    </lineage>
</organism>
<dbReference type="AlphaFoldDB" id="A0A2K1INL4"/>
<reference evidence="1 3" key="2">
    <citation type="journal article" date="2018" name="Plant J.">
        <title>The Physcomitrella patens chromosome-scale assembly reveals moss genome structure and evolution.</title>
        <authorList>
            <person name="Lang D."/>
            <person name="Ullrich K.K."/>
            <person name="Murat F."/>
            <person name="Fuchs J."/>
            <person name="Jenkins J."/>
            <person name="Haas F.B."/>
            <person name="Piednoel M."/>
            <person name="Gundlach H."/>
            <person name="Van Bel M."/>
            <person name="Meyberg R."/>
            <person name="Vives C."/>
            <person name="Morata J."/>
            <person name="Symeonidi A."/>
            <person name="Hiss M."/>
            <person name="Muchero W."/>
            <person name="Kamisugi Y."/>
            <person name="Saleh O."/>
            <person name="Blanc G."/>
            <person name="Decker E.L."/>
            <person name="van Gessel N."/>
            <person name="Grimwood J."/>
            <person name="Hayes R.D."/>
            <person name="Graham S.W."/>
            <person name="Gunter L.E."/>
            <person name="McDaniel S.F."/>
            <person name="Hoernstein S.N.W."/>
            <person name="Larsson A."/>
            <person name="Li F.W."/>
            <person name="Perroud P.F."/>
            <person name="Phillips J."/>
            <person name="Ranjan P."/>
            <person name="Rokshar D.S."/>
            <person name="Rothfels C.J."/>
            <person name="Schneider L."/>
            <person name="Shu S."/>
            <person name="Stevenson D.W."/>
            <person name="Thummler F."/>
            <person name="Tillich M."/>
            <person name="Villarreal Aguilar J.C."/>
            <person name="Widiez T."/>
            <person name="Wong G.K."/>
            <person name="Wymore A."/>
            <person name="Zhang Y."/>
            <person name="Zimmer A.D."/>
            <person name="Quatrano R.S."/>
            <person name="Mayer K.F.X."/>
            <person name="Goodstein D."/>
            <person name="Casacuberta J.M."/>
            <person name="Vandepoele K."/>
            <person name="Reski R."/>
            <person name="Cuming A.C."/>
            <person name="Tuskan G.A."/>
            <person name="Maumus F."/>
            <person name="Salse J."/>
            <person name="Schmutz J."/>
            <person name="Rensing S.A."/>
        </authorList>
    </citation>
    <scope>NUCLEOTIDE SEQUENCE [LARGE SCALE GENOMIC DNA]</scope>
    <source>
        <strain evidence="2 3">cv. Gransden 2004</strain>
    </source>
</reference>
<evidence type="ECO:0000313" key="3">
    <source>
        <dbReference type="Proteomes" id="UP000006727"/>
    </source>
</evidence>